<sequence>MRESAAIDANEGFASMLAGAKAWLELGIELNLAADRFPDGLPPG</sequence>
<organism evidence="1 2">
    <name type="scientific">Mesorhizobium delmotii</name>
    <dbReference type="NCBI Taxonomy" id="1631247"/>
    <lineage>
        <taxon>Bacteria</taxon>
        <taxon>Pseudomonadati</taxon>
        <taxon>Pseudomonadota</taxon>
        <taxon>Alphaproteobacteria</taxon>
        <taxon>Hyphomicrobiales</taxon>
        <taxon>Phyllobacteriaceae</taxon>
        <taxon>Mesorhizobium</taxon>
    </lineage>
</organism>
<dbReference type="AlphaFoldDB" id="A0A2P9APN9"/>
<accession>A0A2P9APN9</accession>
<evidence type="ECO:0000313" key="1">
    <source>
        <dbReference type="EMBL" id="SJM33105.1"/>
    </source>
</evidence>
<proteinExistence type="predicted"/>
<name>A0A2P9APN9_9HYPH</name>
<evidence type="ECO:0000313" key="2">
    <source>
        <dbReference type="Proteomes" id="UP000245698"/>
    </source>
</evidence>
<dbReference type="Proteomes" id="UP000245698">
    <property type="component" value="Unassembled WGS sequence"/>
</dbReference>
<protein>
    <submittedName>
        <fullName evidence="1">Activator of HSP90 ATPase</fullName>
    </submittedName>
</protein>
<gene>
    <name evidence="1" type="ORF">BQ8482_340001</name>
</gene>
<keyword evidence="2" id="KW-1185">Reference proteome</keyword>
<dbReference type="EMBL" id="FUIG01000042">
    <property type="protein sequence ID" value="SJM33105.1"/>
    <property type="molecule type" value="Genomic_DNA"/>
</dbReference>
<reference evidence="2" key="1">
    <citation type="submission" date="2016-12" db="EMBL/GenBank/DDBJ databases">
        <authorList>
            <person name="Brunel B."/>
        </authorList>
    </citation>
    <scope>NUCLEOTIDE SEQUENCE [LARGE SCALE GENOMIC DNA]</scope>
</reference>